<evidence type="ECO:0000313" key="1">
    <source>
        <dbReference type="EMBL" id="MDI9857945.1"/>
    </source>
</evidence>
<sequence length="111" mass="12707">MFLATLLPNKKGVSQIEIIADNISETRQSISISYNEKIDLSRIADAKKYPDASGIFQTSKQYSFTEAEFNEWYTTEKLVMEILLTALGLEYEKIEKYQNGELVTIKTKVTE</sequence>
<dbReference type="Proteomes" id="UP001236507">
    <property type="component" value="Unassembled WGS sequence"/>
</dbReference>
<comment type="caution">
    <text evidence="1">The sequence shown here is derived from an EMBL/GenBank/DDBJ whole genome shotgun (WGS) entry which is preliminary data.</text>
</comment>
<name>A0ABT6Y2Z8_9BACT</name>
<organism evidence="1 2">
    <name type="scientific">Flectobacillus roseus</name>
    <dbReference type="NCBI Taxonomy" id="502259"/>
    <lineage>
        <taxon>Bacteria</taxon>
        <taxon>Pseudomonadati</taxon>
        <taxon>Bacteroidota</taxon>
        <taxon>Cytophagia</taxon>
        <taxon>Cytophagales</taxon>
        <taxon>Flectobacillaceae</taxon>
        <taxon>Flectobacillus</taxon>
    </lineage>
</organism>
<proteinExistence type="predicted"/>
<protein>
    <submittedName>
        <fullName evidence="1">Uncharacterized protein</fullName>
    </submittedName>
</protein>
<reference evidence="1 2" key="1">
    <citation type="submission" date="2023-05" db="EMBL/GenBank/DDBJ databases">
        <title>Novel species of genus Flectobacillus isolated from stream in China.</title>
        <authorList>
            <person name="Lu H."/>
        </authorList>
    </citation>
    <scope>NUCLEOTIDE SEQUENCE [LARGE SCALE GENOMIC DNA]</scope>
    <source>
        <strain evidence="1 2">KCTC 42575</strain>
    </source>
</reference>
<evidence type="ECO:0000313" key="2">
    <source>
        <dbReference type="Proteomes" id="UP001236507"/>
    </source>
</evidence>
<accession>A0ABT6Y2Z8</accession>
<keyword evidence="2" id="KW-1185">Reference proteome</keyword>
<gene>
    <name evidence="1" type="ORF">QM524_01865</name>
</gene>
<dbReference type="RefSeq" id="WP_095167583.1">
    <property type="nucleotide sequence ID" value="NZ_JASHIF010000002.1"/>
</dbReference>
<dbReference type="EMBL" id="JASHIF010000002">
    <property type="protein sequence ID" value="MDI9857945.1"/>
    <property type="molecule type" value="Genomic_DNA"/>
</dbReference>